<evidence type="ECO:0000256" key="6">
    <source>
        <dbReference type="ARBA" id="ARBA00022723"/>
    </source>
</evidence>
<reference evidence="13" key="2">
    <citation type="submission" date="2022-06" db="UniProtKB">
        <authorList>
            <consortium name="EnsemblMetazoa"/>
        </authorList>
    </citation>
    <scope>IDENTIFICATION</scope>
</reference>
<dbReference type="PROSITE" id="PS50280">
    <property type="entry name" value="SET"/>
    <property type="match status" value="1"/>
</dbReference>
<evidence type="ECO:0000259" key="11">
    <source>
        <dbReference type="PROSITE" id="PS50280"/>
    </source>
</evidence>
<accession>A0A8R2A7P4</accession>
<sequence>MSDNLPRNYNEYDHVPSTSSVNTPHSRSPEIFNHGSIYSLDSTNDKTQEITRHKSVTPSNTAKPSALNKKKTSKSDLNSSGIKVIRCSEQSLDNVDAAISNAENVLKSIEKSPIDRNTTMFKNLCLSENEEVCEDIVLTGCKKKRKKSRDENPSIRKYTQKVSSRIVNNGSSSSKMETDMDNININSPVDIEEESNDSLDSTSTTTVVPNLVMSTPKTKNRVKKNSNSLLSSNSYRDFRLTQSKDTASITFPSILENCDPAYQYIVSDRRVQDFIRNAKMMEPDDEVNAYDPTEIEEIINDEIILGTHYYLVKWKKWSRGFNTWERYGALYNSQKLILKYIDNKKTDEHVNRSKYVNGIELMMSRKMISMIFEIFRTETGLCLVGILPEVITGVLNSHEDGPIRKQTLQLHSLQNFLTSISLGYFRQQQLSKLQLWEIEINAMTKSSQIKVVNNMDLEGPPDFFGYIKDYLPQKNIIIPDDPPIGCSCRRNCLSPEECCYEMSGCLKAYDNNKKIVVPPGNPVFECNKKCICTEACPNRVVQLGSKVNICIYKTSKYGWGIKSAQDIQKGQFVGKYIGEIITVKESEQRLKKGTSSLDNMWNLDFDDSQNYKYIIDGTHFANFTYFINHSCDANLNVYAVWINCLDRNLPELALFASRDISAGEQLTTDYFSRCNQDTLKKNGTRCQCDMKNCQGYYF</sequence>
<keyword evidence="14" id="KW-1185">Reference proteome</keyword>
<dbReference type="InterPro" id="IPR023780">
    <property type="entry name" value="Chromo_domain"/>
</dbReference>
<dbReference type="SUPFAM" id="SSF82199">
    <property type="entry name" value="SET domain"/>
    <property type="match status" value="1"/>
</dbReference>
<dbReference type="GO" id="GO:0008270">
    <property type="term" value="F:zinc ion binding"/>
    <property type="evidence" value="ECO:0007669"/>
    <property type="project" value="InterPro"/>
</dbReference>
<dbReference type="SMART" id="SM00468">
    <property type="entry name" value="PreSET"/>
    <property type="match status" value="1"/>
</dbReference>
<dbReference type="InterPro" id="IPR000953">
    <property type="entry name" value="Chromo/chromo_shadow_dom"/>
</dbReference>
<keyword evidence="2" id="KW-0158">Chromosome</keyword>
<dbReference type="AlphaFoldDB" id="A0A8R2A7P4"/>
<evidence type="ECO:0000256" key="5">
    <source>
        <dbReference type="ARBA" id="ARBA00022691"/>
    </source>
</evidence>
<keyword evidence="6" id="KW-0479">Metal-binding</keyword>
<dbReference type="Proteomes" id="UP000007819">
    <property type="component" value="Chromosome A1"/>
</dbReference>
<keyword evidence="4" id="KW-0808">Transferase</keyword>
<keyword evidence="8" id="KW-0137">Centromere</keyword>
<proteinExistence type="predicted"/>
<name>A0A8R2A7P4_ACYPI</name>
<evidence type="ECO:0000256" key="8">
    <source>
        <dbReference type="ARBA" id="ARBA00023328"/>
    </source>
</evidence>
<evidence type="ECO:0000256" key="9">
    <source>
        <dbReference type="SAM" id="MobiDB-lite"/>
    </source>
</evidence>
<organism evidence="13 14">
    <name type="scientific">Acyrthosiphon pisum</name>
    <name type="common">Pea aphid</name>
    <dbReference type="NCBI Taxonomy" id="7029"/>
    <lineage>
        <taxon>Eukaryota</taxon>
        <taxon>Metazoa</taxon>
        <taxon>Ecdysozoa</taxon>
        <taxon>Arthropoda</taxon>
        <taxon>Hexapoda</taxon>
        <taxon>Insecta</taxon>
        <taxon>Pterygota</taxon>
        <taxon>Neoptera</taxon>
        <taxon>Paraneoptera</taxon>
        <taxon>Hemiptera</taxon>
        <taxon>Sternorrhyncha</taxon>
        <taxon>Aphidomorpha</taxon>
        <taxon>Aphidoidea</taxon>
        <taxon>Aphididae</taxon>
        <taxon>Macrosiphini</taxon>
        <taxon>Acyrthosiphon</taxon>
    </lineage>
</organism>
<dbReference type="InterPro" id="IPR001214">
    <property type="entry name" value="SET_dom"/>
</dbReference>
<evidence type="ECO:0000313" key="14">
    <source>
        <dbReference type="Proteomes" id="UP000007819"/>
    </source>
</evidence>
<dbReference type="KEGG" id="api:100165299"/>
<feature type="compositionally biased region" description="Low complexity" evidence="9">
    <location>
        <begin position="162"/>
        <end position="174"/>
    </location>
</feature>
<evidence type="ECO:0008006" key="15">
    <source>
        <dbReference type="Google" id="ProtNLM"/>
    </source>
</evidence>
<dbReference type="InterPro" id="IPR046341">
    <property type="entry name" value="SET_dom_sf"/>
</dbReference>
<dbReference type="SMART" id="SM00298">
    <property type="entry name" value="CHROMO"/>
    <property type="match status" value="1"/>
</dbReference>
<keyword evidence="3" id="KW-0489">Methyltransferase</keyword>
<dbReference type="Pfam" id="PF00385">
    <property type="entry name" value="Chromo"/>
    <property type="match status" value="1"/>
</dbReference>
<dbReference type="EnsemblMetazoa" id="XM_001948213.5">
    <property type="protein sequence ID" value="XP_001948248.1"/>
    <property type="gene ID" value="LOC100165299"/>
</dbReference>
<reference evidence="14" key="1">
    <citation type="submission" date="2010-06" db="EMBL/GenBank/DDBJ databases">
        <authorList>
            <person name="Jiang H."/>
            <person name="Abraham K."/>
            <person name="Ali S."/>
            <person name="Alsbrooks S.L."/>
            <person name="Anim B.N."/>
            <person name="Anosike U.S."/>
            <person name="Attaway T."/>
            <person name="Bandaranaike D.P."/>
            <person name="Battles P.K."/>
            <person name="Bell S.N."/>
            <person name="Bell A.V."/>
            <person name="Beltran B."/>
            <person name="Bickham C."/>
            <person name="Bustamante Y."/>
            <person name="Caleb T."/>
            <person name="Canada A."/>
            <person name="Cardenas V."/>
            <person name="Carter K."/>
            <person name="Chacko J."/>
            <person name="Chandrabose M.N."/>
            <person name="Chavez D."/>
            <person name="Chavez A."/>
            <person name="Chen L."/>
            <person name="Chu H.-S."/>
            <person name="Claassen K.J."/>
            <person name="Cockrell R."/>
            <person name="Collins M."/>
            <person name="Cooper J.A."/>
            <person name="Cree A."/>
            <person name="Curry S.M."/>
            <person name="Da Y."/>
            <person name="Dao M.D."/>
            <person name="Das B."/>
            <person name="Davila M.-L."/>
            <person name="Davy-Carroll L."/>
            <person name="Denson S."/>
            <person name="Dinh H."/>
            <person name="Ebong V.E."/>
            <person name="Edwards J.R."/>
            <person name="Egan A."/>
            <person name="El-Daye J."/>
            <person name="Escobedo L."/>
            <person name="Fernandez S."/>
            <person name="Fernando P.R."/>
            <person name="Flagg N."/>
            <person name="Forbes L.D."/>
            <person name="Fowler R.G."/>
            <person name="Fu Q."/>
            <person name="Gabisi R.A."/>
            <person name="Ganer J."/>
            <person name="Garbino Pronczuk A."/>
            <person name="Garcia R.M."/>
            <person name="Garner T."/>
            <person name="Garrett T.E."/>
            <person name="Gonzalez D.A."/>
            <person name="Hamid H."/>
            <person name="Hawkins E.S."/>
            <person name="Hirani K."/>
            <person name="Hogues M.E."/>
            <person name="Hollins B."/>
            <person name="Hsiao C.-H."/>
            <person name="Jabil R."/>
            <person name="James M.L."/>
            <person name="Jhangiani S.N."/>
            <person name="Johnson B."/>
            <person name="Johnson Q."/>
            <person name="Joshi V."/>
            <person name="Kalu J.B."/>
            <person name="Kam C."/>
            <person name="Kashfia A."/>
            <person name="Keebler J."/>
            <person name="Kisamo H."/>
            <person name="Kovar C.L."/>
            <person name="Lago L.A."/>
            <person name="Lai C.-Y."/>
            <person name="Laidlaw J."/>
            <person name="Lara F."/>
            <person name="Le T.-K."/>
            <person name="Lee S.L."/>
            <person name="Legall F.H."/>
            <person name="Lemon S.J."/>
            <person name="Lewis L.R."/>
            <person name="Li B."/>
            <person name="Liu Y."/>
            <person name="Liu Y.-S."/>
            <person name="Lopez J."/>
            <person name="Lozado R.J."/>
            <person name="Lu J."/>
            <person name="Madu R.C."/>
            <person name="Maheshwari M."/>
            <person name="Maheshwari R."/>
            <person name="Malloy K."/>
            <person name="Martinez E."/>
            <person name="Mathew T."/>
            <person name="Mercado I.C."/>
            <person name="Mercado C."/>
            <person name="Meyer B."/>
            <person name="Montgomery K."/>
            <person name="Morgan M.B."/>
            <person name="Munidasa M."/>
            <person name="Nazareth L.V."/>
            <person name="Nelson J."/>
            <person name="Ng B.M."/>
            <person name="Nguyen N.B."/>
            <person name="Nguyen P.Q."/>
            <person name="Nguyen T."/>
            <person name="Obregon M."/>
            <person name="Okwuonu G.O."/>
            <person name="Onwere C.G."/>
            <person name="Orozco G."/>
            <person name="Parra A."/>
            <person name="Patel S."/>
            <person name="Patil S."/>
            <person name="Perez A."/>
            <person name="Perez Y."/>
            <person name="Pham C."/>
            <person name="Primus E.L."/>
            <person name="Pu L.-L."/>
            <person name="Puazo M."/>
            <person name="Qin X."/>
            <person name="Quiroz J.B."/>
            <person name="Reese J."/>
            <person name="Richards S."/>
            <person name="Rives C.M."/>
            <person name="Robberts R."/>
            <person name="Ruiz S.J."/>
            <person name="Ruiz M.J."/>
            <person name="Santibanez J."/>
            <person name="Schneider B.W."/>
            <person name="Sisson I."/>
            <person name="Smith M."/>
            <person name="Sodergren E."/>
            <person name="Song X.-Z."/>
            <person name="Song B.B."/>
            <person name="Summersgill H."/>
            <person name="Thelus R."/>
            <person name="Thornton R.D."/>
            <person name="Trejos Z.Y."/>
            <person name="Usmani K."/>
            <person name="Vattathil S."/>
            <person name="Villasana D."/>
            <person name="Walker D.L."/>
            <person name="Wang S."/>
            <person name="Wang K."/>
            <person name="White C.S."/>
            <person name="Williams A.C."/>
            <person name="Williamson J."/>
            <person name="Wilson K."/>
            <person name="Woghiren I.O."/>
            <person name="Woodworth J.R."/>
            <person name="Worley K.C."/>
            <person name="Wright R.A."/>
            <person name="Wu W."/>
            <person name="Young L."/>
            <person name="Zhang L."/>
            <person name="Zhang J."/>
            <person name="Zhu Y."/>
            <person name="Muzny D.M."/>
            <person name="Weinstock G."/>
            <person name="Gibbs R.A."/>
        </authorList>
    </citation>
    <scope>NUCLEOTIDE SEQUENCE [LARGE SCALE GENOMIC DNA]</scope>
    <source>
        <strain evidence="14">LSR1</strain>
    </source>
</reference>
<evidence type="ECO:0000259" key="12">
    <source>
        <dbReference type="PROSITE" id="PS50867"/>
    </source>
</evidence>
<dbReference type="RefSeq" id="XP_001948248.1">
    <property type="nucleotide sequence ID" value="XM_001948213.4"/>
</dbReference>
<dbReference type="PROSITE" id="PS50013">
    <property type="entry name" value="CHROMO_2"/>
    <property type="match status" value="1"/>
</dbReference>
<feature type="domain" description="Pre-SET" evidence="12">
    <location>
        <begin position="484"/>
        <end position="544"/>
    </location>
</feature>
<protein>
    <recommendedName>
        <fullName evidence="15">Histone-lysine N-methyltransferase</fullName>
    </recommendedName>
</protein>
<dbReference type="PROSITE" id="PS50867">
    <property type="entry name" value="PRE_SET"/>
    <property type="match status" value="1"/>
</dbReference>
<dbReference type="SUPFAM" id="SSF54160">
    <property type="entry name" value="Chromo domain-like"/>
    <property type="match status" value="1"/>
</dbReference>
<dbReference type="GO" id="GO:0046974">
    <property type="term" value="F:histone H3K9 methyltransferase activity"/>
    <property type="evidence" value="ECO:0007669"/>
    <property type="project" value="TreeGrafter"/>
</dbReference>
<dbReference type="SMART" id="SM00317">
    <property type="entry name" value="SET"/>
    <property type="match status" value="1"/>
</dbReference>
<feature type="domain" description="Chromo" evidence="10">
    <location>
        <begin position="293"/>
        <end position="352"/>
    </location>
</feature>
<dbReference type="GO" id="GO:0005634">
    <property type="term" value="C:nucleus"/>
    <property type="evidence" value="ECO:0007669"/>
    <property type="project" value="InterPro"/>
</dbReference>
<dbReference type="PANTHER" id="PTHR46223">
    <property type="entry name" value="HISTONE-LYSINE N-METHYLTRANSFERASE SUV39H"/>
    <property type="match status" value="1"/>
</dbReference>
<dbReference type="GO" id="GO:0000775">
    <property type="term" value="C:chromosome, centromeric region"/>
    <property type="evidence" value="ECO:0007669"/>
    <property type="project" value="UniProtKB-SubCell"/>
</dbReference>
<feature type="region of interest" description="Disordered" evidence="9">
    <location>
        <begin position="1"/>
        <end position="79"/>
    </location>
</feature>
<dbReference type="GO" id="GO:0032259">
    <property type="term" value="P:methylation"/>
    <property type="evidence" value="ECO:0007669"/>
    <property type="project" value="UniProtKB-KW"/>
</dbReference>
<feature type="region of interest" description="Disordered" evidence="9">
    <location>
        <begin position="142"/>
        <end position="182"/>
    </location>
</feature>
<dbReference type="Gene3D" id="2.170.270.10">
    <property type="entry name" value="SET domain"/>
    <property type="match status" value="1"/>
</dbReference>
<evidence type="ECO:0000256" key="1">
    <source>
        <dbReference type="ARBA" id="ARBA00004584"/>
    </source>
</evidence>
<evidence type="ECO:0000256" key="2">
    <source>
        <dbReference type="ARBA" id="ARBA00022454"/>
    </source>
</evidence>
<evidence type="ECO:0000256" key="7">
    <source>
        <dbReference type="ARBA" id="ARBA00022833"/>
    </source>
</evidence>
<dbReference type="InterPro" id="IPR007728">
    <property type="entry name" value="Pre-SET_dom"/>
</dbReference>
<evidence type="ECO:0000256" key="4">
    <source>
        <dbReference type="ARBA" id="ARBA00022679"/>
    </source>
</evidence>
<dbReference type="OrthoDB" id="1045173at2759"/>
<dbReference type="InterPro" id="IPR050973">
    <property type="entry name" value="H3K9_Histone-Lys_N-MTase"/>
</dbReference>
<keyword evidence="7" id="KW-0862">Zinc</keyword>
<feature type="compositionally biased region" description="Basic and acidic residues" evidence="9">
    <location>
        <begin position="43"/>
        <end position="52"/>
    </location>
</feature>
<feature type="compositionally biased region" description="Polar residues" evidence="9">
    <location>
        <begin position="16"/>
        <end position="26"/>
    </location>
</feature>
<dbReference type="GeneID" id="100165299"/>
<keyword evidence="5" id="KW-0949">S-adenosyl-L-methionine</keyword>
<dbReference type="Gene3D" id="2.40.50.40">
    <property type="match status" value="1"/>
</dbReference>
<dbReference type="CDD" id="cd00024">
    <property type="entry name" value="CD_CSD"/>
    <property type="match status" value="1"/>
</dbReference>
<evidence type="ECO:0000313" key="13">
    <source>
        <dbReference type="EnsemblMetazoa" id="XP_001948248.1"/>
    </source>
</evidence>
<dbReference type="Pfam" id="PF00856">
    <property type="entry name" value="SET"/>
    <property type="match status" value="1"/>
</dbReference>
<evidence type="ECO:0000256" key="3">
    <source>
        <dbReference type="ARBA" id="ARBA00022603"/>
    </source>
</evidence>
<evidence type="ECO:0000259" key="10">
    <source>
        <dbReference type="PROSITE" id="PS50013"/>
    </source>
</evidence>
<dbReference type="Pfam" id="PF05033">
    <property type="entry name" value="Pre-SET"/>
    <property type="match status" value="1"/>
</dbReference>
<dbReference type="PANTHER" id="PTHR46223:SF4">
    <property type="entry name" value="HISTONE-LYSINE N-METHYLTRANSFERASE-RELATED"/>
    <property type="match status" value="1"/>
</dbReference>
<dbReference type="InterPro" id="IPR016197">
    <property type="entry name" value="Chromo-like_dom_sf"/>
</dbReference>
<comment type="subcellular location">
    <subcellularLocation>
        <location evidence="1">Chromosome</location>
        <location evidence="1">Centromere</location>
    </subcellularLocation>
</comment>
<feature type="domain" description="SET" evidence="11">
    <location>
        <begin position="547"/>
        <end position="671"/>
    </location>
</feature>